<evidence type="ECO:0000256" key="1">
    <source>
        <dbReference type="SAM" id="Coils"/>
    </source>
</evidence>
<keyword evidence="4" id="KW-1185">Reference proteome</keyword>
<proteinExistence type="predicted"/>
<dbReference type="AlphaFoldDB" id="A0A3P5XM45"/>
<dbReference type="Pfam" id="PF13518">
    <property type="entry name" value="HTH_28"/>
    <property type="match status" value="1"/>
</dbReference>
<name>A0A3P5XM45_STRCB</name>
<evidence type="ECO:0000313" key="3">
    <source>
        <dbReference type="EMBL" id="VDC41730.1"/>
    </source>
</evidence>
<dbReference type="Proteomes" id="UP000280759">
    <property type="component" value="Unassembled WGS sequence"/>
</dbReference>
<keyword evidence="1" id="KW-0175">Coiled coil</keyword>
<accession>A0A3P5XM45</accession>
<dbReference type="InterPro" id="IPR055247">
    <property type="entry name" value="InsJ-like_HTH"/>
</dbReference>
<dbReference type="InterPro" id="IPR036388">
    <property type="entry name" value="WH-like_DNA-bd_sf"/>
</dbReference>
<gene>
    <name evidence="3" type="ORF">FMV2238Y02_01910</name>
</gene>
<feature type="domain" description="Insertion element IS150 protein InsJ-like helix-turn-helix" evidence="2">
    <location>
        <begin position="11"/>
        <end position="58"/>
    </location>
</feature>
<sequence>MSKRSPKSEEEKLEIVQLLFSHEKSISQLSKQFKVSEPTILSWKLKYEKDGSQGLLDRCGKGLESKPNLTEAEQLQLKIKQLEERNRLLEIEVDLLKKLEEVRRRNRR</sequence>
<organism evidence="3 4">
    <name type="scientific">Streptococcus canis</name>
    <dbReference type="NCBI Taxonomy" id="1329"/>
    <lineage>
        <taxon>Bacteria</taxon>
        <taxon>Bacillati</taxon>
        <taxon>Bacillota</taxon>
        <taxon>Bacilli</taxon>
        <taxon>Lactobacillales</taxon>
        <taxon>Streptococcaceae</taxon>
        <taxon>Streptococcus</taxon>
    </lineage>
</organism>
<evidence type="ECO:0000259" key="2">
    <source>
        <dbReference type="Pfam" id="PF13518"/>
    </source>
</evidence>
<reference evidence="3 4" key="1">
    <citation type="submission" date="2018-10" db="EMBL/GenBank/DDBJ databases">
        <authorList>
            <consortium name="Molecular Microbiology and Infection Unit (UMMI)"/>
            <person name="Machado M."/>
        </authorList>
    </citation>
    <scope>NUCLEOTIDE SEQUENCE [LARGE SCALE GENOMIC DNA]</scope>
    <source>
        <strain evidence="3">FMV2238.02</strain>
    </source>
</reference>
<evidence type="ECO:0000313" key="4">
    <source>
        <dbReference type="Proteomes" id="UP000280759"/>
    </source>
</evidence>
<dbReference type="Gene3D" id="1.10.10.10">
    <property type="entry name" value="Winged helix-like DNA-binding domain superfamily/Winged helix DNA-binding domain"/>
    <property type="match status" value="1"/>
</dbReference>
<dbReference type="EMBL" id="UXEP01000002">
    <property type="protein sequence ID" value="VDC41730.1"/>
    <property type="molecule type" value="Genomic_DNA"/>
</dbReference>
<dbReference type="SUPFAM" id="SSF46689">
    <property type="entry name" value="Homeodomain-like"/>
    <property type="match status" value="1"/>
</dbReference>
<dbReference type="InterPro" id="IPR009057">
    <property type="entry name" value="Homeodomain-like_sf"/>
</dbReference>
<feature type="coiled-coil region" evidence="1">
    <location>
        <begin position="72"/>
        <end position="99"/>
    </location>
</feature>
<protein>
    <recommendedName>
        <fullName evidence="2">Insertion element IS150 protein InsJ-like helix-turn-helix domain-containing protein</fullName>
    </recommendedName>
</protein>